<comment type="pathway">
    <text evidence="2">Capsule biogenesis; capsule polysaccharide biosynthesis.</text>
</comment>
<sequence length="230" mass="25434">MNTSEQNSIEIDVLYLLRKLWQKKVLIVFSTVLFGLIALLISIFILKPTYTSSTRIYVANQATEANNLTAQDLQAGSYLVNDYKEIITSDSVLLDVIAREGLTTTPKDLISDIEVVIPVNTRIITISVNSQSPEEAQQLANTLRMIASEKIKEVTKVEDVTTIEEAKIPETPSSPNISRNVLLGALVGGFLTVVMILLLELVDDRVRRPEDIEEVLGLVLIGVVPDTEKI</sequence>
<organism evidence="14 15">
    <name type="scientific">Streptococcus minor</name>
    <dbReference type="NCBI Taxonomy" id="229549"/>
    <lineage>
        <taxon>Bacteria</taxon>
        <taxon>Bacillati</taxon>
        <taxon>Bacillota</taxon>
        <taxon>Bacilli</taxon>
        <taxon>Lactobacillales</taxon>
        <taxon>Streptococcaceae</taxon>
        <taxon>Streptococcus</taxon>
    </lineage>
</organism>
<gene>
    <name evidence="14" type="ORF">EII38_00515</name>
</gene>
<dbReference type="RefSeq" id="WP_018167250.1">
    <property type="nucleotide sequence ID" value="NZ_RQZA01000001.1"/>
</dbReference>
<keyword evidence="10" id="KW-0270">Exopolysaccharide synthesis</keyword>
<keyword evidence="6 12" id="KW-0812">Transmembrane</keyword>
<accession>A0A3P1VDE3</accession>
<evidence type="ECO:0000259" key="13">
    <source>
        <dbReference type="Pfam" id="PF02706"/>
    </source>
</evidence>
<keyword evidence="7" id="KW-0972">Capsule biogenesis/degradation</keyword>
<dbReference type="GO" id="GO:0005886">
    <property type="term" value="C:plasma membrane"/>
    <property type="evidence" value="ECO:0007669"/>
    <property type="project" value="UniProtKB-SubCell"/>
</dbReference>
<evidence type="ECO:0000256" key="3">
    <source>
        <dbReference type="ARBA" id="ARBA00006683"/>
    </source>
</evidence>
<dbReference type="Pfam" id="PF02706">
    <property type="entry name" value="Wzz"/>
    <property type="match status" value="1"/>
</dbReference>
<keyword evidence="8 12" id="KW-1133">Transmembrane helix</keyword>
<evidence type="ECO:0000256" key="8">
    <source>
        <dbReference type="ARBA" id="ARBA00022989"/>
    </source>
</evidence>
<protein>
    <recommendedName>
        <fullName evidence="4">Capsular polysaccharide biosynthesis protein CpsC</fullName>
    </recommendedName>
</protein>
<dbReference type="Proteomes" id="UP000281771">
    <property type="component" value="Unassembled WGS sequence"/>
</dbReference>
<comment type="caution">
    <text evidence="14">The sequence shown here is derived from an EMBL/GenBank/DDBJ whole genome shotgun (WGS) entry which is preliminary data.</text>
</comment>
<proteinExistence type="inferred from homology"/>
<evidence type="ECO:0000256" key="1">
    <source>
        <dbReference type="ARBA" id="ARBA00004651"/>
    </source>
</evidence>
<keyword evidence="15" id="KW-1185">Reference proteome</keyword>
<evidence type="ECO:0000256" key="4">
    <source>
        <dbReference type="ARBA" id="ARBA00020739"/>
    </source>
</evidence>
<comment type="subcellular location">
    <subcellularLocation>
        <location evidence="1">Cell membrane</location>
        <topology evidence="1">Multi-pass membrane protein</topology>
    </subcellularLocation>
</comment>
<dbReference type="InterPro" id="IPR050445">
    <property type="entry name" value="Bact_polysacc_biosynth/exp"/>
</dbReference>
<evidence type="ECO:0000256" key="12">
    <source>
        <dbReference type="SAM" id="Phobius"/>
    </source>
</evidence>
<evidence type="ECO:0000313" key="14">
    <source>
        <dbReference type="EMBL" id="RRD32252.1"/>
    </source>
</evidence>
<dbReference type="STRING" id="1123309.GCA_000377005_01325"/>
<evidence type="ECO:0000256" key="9">
    <source>
        <dbReference type="ARBA" id="ARBA00023136"/>
    </source>
</evidence>
<comment type="similarity">
    <text evidence="3">Belongs to the CpsC/CapA family.</text>
</comment>
<dbReference type="UniPathway" id="UPA00934"/>
<name>A0A3P1VDE3_9STRE</name>
<evidence type="ECO:0000313" key="15">
    <source>
        <dbReference type="Proteomes" id="UP000281771"/>
    </source>
</evidence>
<evidence type="ECO:0000256" key="7">
    <source>
        <dbReference type="ARBA" id="ARBA00022903"/>
    </source>
</evidence>
<keyword evidence="5" id="KW-1003">Cell membrane</keyword>
<evidence type="ECO:0000256" key="11">
    <source>
        <dbReference type="ARBA" id="ARBA00045736"/>
    </source>
</evidence>
<comment type="function">
    <text evidence="11">Required for CpsD phosphorylation. Involved in the regulation of capsular polysaccharide biosynthesis. May be part of a complex that directs the coordinated polymerization and export to the cell surface of the capsular polysaccharide.</text>
</comment>
<feature type="domain" description="Polysaccharide chain length determinant N-terminal" evidence="13">
    <location>
        <begin position="10"/>
        <end position="98"/>
    </location>
</feature>
<evidence type="ECO:0000256" key="6">
    <source>
        <dbReference type="ARBA" id="ARBA00022692"/>
    </source>
</evidence>
<evidence type="ECO:0000256" key="10">
    <source>
        <dbReference type="ARBA" id="ARBA00023169"/>
    </source>
</evidence>
<reference evidence="14 15" key="1">
    <citation type="submission" date="2018-11" db="EMBL/GenBank/DDBJ databases">
        <title>Genomes From Bacteria Associated with the Canine Oral Cavity: a Test Case for Automated Genome-Based Taxonomic Assignment.</title>
        <authorList>
            <person name="Coil D.A."/>
            <person name="Jospin G."/>
            <person name="Darling A.E."/>
            <person name="Wallis C."/>
            <person name="Davis I.J."/>
            <person name="Harris S."/>
            <person name="Eisen J.A."/>
            <person name="Holcombe L.J."/>
            <person name="O'Flynn C."/>
        </authorList>
    </citation>
    <scope>NUCLEOTIDE SEQUENCE [LARGE SCALE GENOMIC DNA]</scope>
    <source>
        <strain evidence="14 15">OH4621_COT-116</strain>
    </source>
</reference>
<dbReference type="AlphaFoldDB" id="A0A3P1VDE3"/>
<feature type="transmembrane region" description="Helical" evidence="12">
    <location>
        <begin position="181"/>
        <end position="202"/>
    </location>
</feature>
<evidence type="ECO:0000256" key="2">
    <source>
        <dbReference type="ARBA" id="ARBA00005132"/>
    </source>
</evidence>
<dbReference type="GO" id="GO:0045227">
    <property type="term" value="P:capsule polysaccharide biosynthetic process"/>
    <property type="evidence" value="ECO:0007669"/>
    <property type="project" value="UniProtKB-UniPathway"/>
</dbReference>
<feature type="transmembrane region" description="Helical" evidence="12">
    <location>
        <begin position="25"/>
        <end position="46"/>
    </location>
</feature>
<dbReference type="EMBL" id="RQZA01000001">
    <property type="protein sequence ID" value="RRD32252.1"/>
    <property type="molecule type" value="Genomic_DNA"/>
</dbReference>
<evidence type="ECO:0000256" key="5">
    <source>
        <dbReference type="ARBA" id="ARBA00022475"/>
    </source>
</evidence>
<dbReference type="PANTHER" id="PTHR32309:SF13">
    <property type="entry name" value="FERRIC ENTEROBACTIN TRANSPORT PROTEIN FEPE"/>
    <property type="match status" value="1"/>
</dbReference>
<keyword evidence="9 12" id="KW-0472">Membrane</keyword>
<dbReference type="PANTHER" id="PTHR32309">
    <property type="entry name" value="TYROSINE-PROTEIN KINASE"/>
    <property type="match status" value="1"/>
</dbReference>
<dbReference type="InterPro" id="IPR003856">
    <property type="entry name" value="LPS_length_determ_N"/>
</dbReference>
<dbReference type="GO" id="GO:0004713">
    <property type="term" value="F:protein tyrosine kinase activity"/>
    <property type="evidence" value="ECO:0007669"/>
    <property type="project" value="TreeGrafter"/>
</dbReference>